<dbReference type="EMBL" id="OW659477">
    <property type="protein sequence ID" value="CAH2760412.1"/>
    <property type="molecule type" value="Genomic_DNA"/>
</dbReference>
<reference evidence="2" key="1">
    <citation type="submission" date="2022-04" db="EMBL/GenBank/DDBJ databases">
        <authorList>
            <person name="Forde T."/>
        </authorList>
    </citation>
    <scope>NUCLEOTIDE SEQUENCE</scope>
    <source>
        <strain evidence="2">A18Y016a</strain>
        <strain evidence="3">A18Y020d</strain>
    </source>
</reference>
<feature type="domain" description="Mga helix-turn-helix" evidence="1">
    <location>
        <begin position="78"/>
        <end position="141"/>
    </location>
</feature>
<proteinExistence type="predicted"/>
<keyword evidence="4" id="KW-1185">Reference proteome</keyword>
<evidence type="ECO:0000313" key="4">
    <source>
        <dbReference type="Proteomes" id="UP001154095"/>
    </source>
</evidence>
<evidence type="ECO:0000259" key="1">
    <source>
        <dbReference type="Pfam" id="PF05043"/>
    </source>
</evidence>
<dbReference type="InterPro" id="IPR007737">
    <property type="entry name" value="Mga_HTH"/>
</dbReference>
<accession>A0AAU9VDJ0</accession>
<evidence type="ECO:0000313" key="2">
    <source>
        <dbReference type="EMBL" id="CAH2760412.1"/>
    </source>
</evidence>
<evidence type="ECO:0000313" key="5">
    <source>
        <dbReference type="Proteomes" id="UP001154111"/>
    </source>
</evidence>
<dbReference type="AlphaFoldDB" id="A0AAU9VDJ0"/>
<dbReference type="RefSeq" id="WP_254006905.1">
    <property type="nucleotide sequence ID" value="NZ_OW659477.1"/>
</dbReference>
<organism evidence="2 5">
    <name type="scientific">Erysipelothrix amsterdamensis</name>
    <dbReference type="NCBI Taxonomy" id="2929157"/>
    <lineage>
        <taxon>Bacteria</taxon>
        <taxon>Bacillati</taxon>
        <taxon>Bacillota</taxon>
        <taxon>Erysipelotrichia</taxon>
        <taxon>Erysipelotrichales</taxon>
        <taxon>Erysipelotrichaceae</taxon>
        <taxon>Erysipelothrix</taxon>
    </lineage>
</organism>
<dbReference type="Pfam" id="PF05043">
    <property type="entry name" value="Mga"/>
    <property type="match status" value="1"/>
</dbReference>
<dbReference type="EMBL" id="OW659496">
    <property type="protein sequence ID" value="CAH2763702.1"/>
    <property type="molecule type" value="Genomic_DNA"/>
</dbReference>
<sequence length="464" mass="54774">MLKLLNTIDRNHYQLITYLNSDIQPHASVVDLSKHCRCSEKTIYTYLDQIAQEWEPLLTIEKDNGRYFVREYNQKMNERILRVFLMRSLAISLFIDIVKNPMTPNEERMTQFYISESTFYRTLRIMNQEFASSAIQFQRNGSRPVSIVSDQEHYVRKFVTCLVLELYGTENLDDILQINTEVAKALIRKAFDQKGIYHDSLTLVFSVILFAISDLREQQGFHSNLSMIPEYQANTMDFSGVFRGYRNYDITRSKQSLNEVMYYHTQILDTLATKRFTDAFISKLMHTYDYELSSDTQAFMSLIHRTLLNNYTLYPFKTSLFIDRISDFMNAFNTDHPQLRADVYQSLMITNDLMPLDPQLYIDDFLYWTIMNCPEILSYEARTQHVLIYSDLGYQHAVYIRNEIMTRFKLDPKQIIIDCMSYFELSSLDYDLCIGNIPTVTDAILIDDYPTQKQYLGILEKLFF</sequence>
<name>A0AAU9VDJ0_9FIRM</name>
<evidence type="ECO:0000313" key="3">
    <source>
        <dbReference type="EMBL" id="CAH2763702.1"/>
    </source>
</evidence>
<gene>
    <name evidence="2" type="ORF">ERYAMS2_00035</name>
    <name evidence="3" type="ORF">ERYAMS_01593</name>
</gene>
<dbReference type="Proteomes" id="UP001154095">
    <property type="component" value="Chromosome"/>
</dbReference>
<protein>
    <submittedName>
        <fullName evidence="2">Helix-turn-helix domain-containing protein</fullName>
    </submittedName>
</protein>
<dbReference type="Proteomes" id="UP001154111">
    <property type="component" value="Chromosome"/>
</dbReference>